<sequence length="685" mass="72841">MTVAVALVTLTLTGLARLPWAEGVSSVPAAGLLLVWPTLVGGWPRWRTTWAWGPELALRFAIGSLTQVALALGLTGLGQFTIGRVMTVALVMAVPGLALDCLGSRGAGGPTALVGRLGWNRVTAAWLAVGVVGVEAAIGYWRAWSPYPFFTTWDGFLQVSIVRRMLERDQFSLSLQHLSPAFTFDAYLPTFHLDLAAASRLSGVPPLGLLWGGPFVAGLLVACGMFALVRAAGRTLPSAGLTVAVTGLLLTTRKSTNPLLDTLPASVLMSMAPLVLLTLADRDPRRGLRRGLVVAVLLLGLHGLVAALLVGVLLASRALAATTNRQAVGRSPMLAAFLGVVGTVAAVLFALPRAARQPLQHVVLDPTTFYARLTPSSDLQQRLSLANNSYPYGSLGALTAVAVVLIVLRARRASVTPLVAMPLVVLVGFVTPVIGLERLEGFLWVAAGLTIGVVLDAVADGARRLRARGRPVPAPVVASTLVVIVLLPLLSRPLHALHTLQLTDTTEHHLQSSFTPYELHALEAYAERYGRSERILSDPMTQQAAEGLAMLDSIGGVATKPLSQLRIALALTARKPPVARQYLSALQHSYGSFVLVVTGRTERWAHLYRARYLDGESLEDLQFAAIYRPWSLTETQDDEDVGKPADKLLAPVRASGCVQDELGGPEIAIFRIDCTAQPSSGSSAD</sequence>
<dbReference type="RefSeq" id="WP_310306030.1">
    <property type="nucleotide sequence ID" value="NZ_BAAAPS010000005.1"/>
</dbReference>
<feature type="transmembrane region" description="Helical" evidence="1">
    <location>
        <begin position="332"/>
        <end position="351"/>
    </location>
</feature>
<proteinExistence type="predicted"/>
<feature type="transmembrane region" description="Helical" evidence="1">
    <location>
        <begin position="415"/>
        <end position="435"/>
    </location>
</feature>
<gene>
    <name evidence="2" type="ORF">J2S63_003954</name>
</gene>
<feature type="transmembrane region" description="Helical" evidence="1">
    <location>
        <begin position="471"/>
        <end position="490"/>
    </location>
</feature>
<keyword evidence="1" id="KW-0812">Transmembrane</keyword>
<comment type="caution">
    <text evidence="2">The sequence shown here is derived from an EMBL/GenBank/DDBJ whole genome shotgun (WGS) entry which is preliminary data.</text>
</comment>
<protein>
    <recommendedName>
        <fullName evidence="4">Arabinofuranosyltransferase AftA N-terminal domain-containing protein</fullName>
    </recommendedName>
</protein>
<evidence type="ECO:0000313" key="2">
    <source>
        <dbReference type="EMBL" id="MDR7364401.1"/>
    </source>
</evidence>
<feature type="transmembrane region" description="Helical" evidence="1">
    <location>
        <begin position="259"/>
        <end position="280"/>
    </location>
</feature>
<feature type="transmembrane region" description="Helical" evidence="1">
    <location>
        <begin position="82"/>
        <end position="102"/>
    </location>
</feature>
<keyword evidence="1" id="KW-0472">Membrane</keyword>
<organism evidence="2 3">
    <name type="scientific">Nocardioides marmoribigeumensis</name>
    <dbReference type="NCBI Taxonomy" id="433649"/>
    <lineage>
        <taxon>Bacteria</taxon>
        <taxon>Bacillati</taxon>
        <taxon>Actinomycetota</taxon>
        <taxon>Actinomycetes</taxon>
        <taxon>Propionibacteriales</taxon>
        <taxon>Nocardioidaceae</taxon>
        <taxon>Nocardioides</taxon>
    </lineage>
</organism>
<accession>A0ABU2C163</accession>
<dbReference type="EMBL" id="JAVDYG010000001">
    <property type="protein sequence ID" value="MDR7364401.1"/>
    <property type="molecule type" value="Genomic_DNA"/>
</dbReference>
<name>A0ABU2C163_9ACTN</name>
<feature type="transmembrane region" description="Helical" evidence="1">
    <location>
        <begin position="292"/>
        <end position="320"/>
    </location>
</feature>
<evidence type="ECO:0000256" key="1">
    <source>
        <dbReference type="SAM" id="Phobius"/>
    </source>
</evidence>
<evidence type="ECO:0000313" key="3">
    <source>
        <dbReference type="Proteomes" id="UP001183648"/>
    </source>
</evidence>
<feature type="transmembrane region" description="Helical" evidence="1">
    <location>
        <begin position="235"/>
        <end position="252"/>
    </location>
</feature>
<evidence type="ECO:0008006" key="4">
    <source>
        <dbReference type="Google" id="ProtNLM"/>
    </source>
</evidence>
<feature type="transmembrane region" description="Helical" evidence="1">
    <location>
        <begin position="26"/>
        <end position="44"/>
    </location>
</feature>
<feature type="transmembrane region" description="Helical" evidence="1">
    <location>
        <begin position="209"/>
        <end position="229"/>
    </location>
</feature>
<keyword evidence="3" id="KW-1185">Reference proteome</keyword>
<keyword evidence="1" id="KW-1133">Transmembrane helix</keyword>
<feature type="transmembrane region" description="Helical" evidence="1">
    <location>
        <begin position="56"/>
        <end position="76"/>
    </location>
</feature>
<feature type="transmembrane region" description="Helical" evidence="1">
    <location>
        <begin position="123"/>
        <end position="141"/>
    </location>
</feature>
<feature type="transmembrane region" description="Helical" evidence="1">
    <location>
        <begin position="441"/>
        <end position="459"/>
    </location>
</feature>
<reference evidence="2 3" key="1">
    <citation type="submission" date="2023-07" db="EMBL/GenBank/DDBJ databases">
        <title>Sequencing the genomes of 1000 actinobacteria strains.</title>
        <authorList>
            <person name="Klenk H.-P."/>
        </authorList>
    </citation>
    <scope>NUCLEOTIDE SEQUENCE [LARGE SCALE GENOMIC DNA]</scope>
    <source>
        <strain evidence="2 3">DSM 19426</strain>
    </source>
</reference>
<dbReference type="Proteomes" id="UP001183648">
    <property type="component" value="Unassembled WGS sequence"/>
</dbReference>